<gene>
    <name evidence="2" type="ORF">NKOR_07180</name>
</gene>
<dbReference type="PATRIC" id="fig|1229908.8.peg.1558"/>
<evidence type="ECO:0000313" key="3">
    <source>
        <dbReference type="Proteomes" id="UP000006101"/>
    </source>
</evidence>
<reference evidence="2 3" key="1">
    <citation type="journal article" date="2012" name="J. Bacteriol.">
        <title>Draft Genome Sequence of an Ammonia-Oxidizing Archaeon, "Candidatus Nitrosopumilus koreensis" AR1, from Marine Sediment.</title>
        <authorList>
            <person name="Park S.J."/>
            <person name="Kim J.G."/>
            <person name="Jung M.Y."/>
            <person name="Kim S.J."/>
            <person name="Cha I.T."/>
            <person name="Kwon K."/>
            <person name="Lee J.H."/>
            <person name="Rhee S.K."/>
        </authorList>
    </citation>
    <scope>NUCLEOTIDE SEQUENCE [LARGE SCALE GENOMIC DNA]</scope>
    <source>
        <strain evidence="2 3">AR1</strain>
    </source>
</reference>
<dbReference type="AlphaFoldDB" id="K0B555"/>
<name>K0B555_9ARCH</name>
<sequence length="329" mass="36237">MRQFQSERLRHLPNGNSLLKISLGLIFFTIISSAFVYAETMSVDVDGTPYDFEYTAKQVEITSVTAETLSDSAELLFGINVIGDSGELNIIFERTFFDSIYDGEDDPFFVIVDGLEADFSETTTAQSRTLNIKIPAGSEDLEIIGTVFGQTLDESSDDESMVDETTEKQIPASFVDSSKDTKYYVERYVTEPSYKKWFEDNYSDYTFHEALDISKSELDKLIAEIEEEQSESTVETPVETPVDTPKETTECGEGTILKDGVCVLDERCGSGTVLKDGMCVVEPKTSVPKETSFKGLGKELGYGVMAAFIITGAVAIILALMSKASKSSD</sequence>
<evidence type="ECO:0000313" key="2">
    <source>
        <dbReference type="EMBL" id="AFS81303.1"/>
    </source>
</evidence>
<accession>K0B555</accession>
<dbReference type="GeneID" id="13725456"/>
<feature type="transmembrane region" description="Helical" evidence="1">
    <location>
        <begin position="300"/>
        <end position="321"/>
    </location>
</feature>
<dbReference type="Proteomes" id="UP000006101">
    <property type="component" value="Chromosome"/>
</dbReference>
<dbReference type="STRING" id="1229908.NKOR_07180"/>
<keyword evidence="1" id="KW-0812">Transmembrane</keyword>
<keyword evidence="3" id="KW-1185">Reference proteome</keyword>
<protein>
    <submittedName>
        <fullName evidence="2">Uncharacterized protein</fullName>
    </submittedName>
</protein>
<organism evidence="2 3">
    <name type="scientific">Candidatus Nitrosopumilus koreensis AR1</name>
    <dbReference type="NCBI Taxonomy" id="1229908"/>
    <lineage>
        <taxon>Archaea</taxon>
        <taxon>Nitrososphaerota</taxon>
        <taxon>Nitrososphaeria</taxon>
        <taxon>Nitrosopumilales</taxon>
        <taxon>Nitrosopumilaceae</taxon>
        <taxon>Nitrosopumilus</taxon>
    </lineage>
</organism>
<evidence type="ECO:0000256" key="1">
    <source>
        <dbReference type="SAM" id="Phobius"/>
    </source>
</evidence>
<keyword evidence="1" id="KW-0472">Membrane</keyword>
<dbReference type="RefSeq" id="WP_014963684.1">
    <property type="nucleotide sequence ID" value="NC_018655.1"/>
</dbReference>
<dbReference type="EMBL" id="CP003842">
    <property type="protein sequence ID" value="AFS81303.1"/>
    <property type="molecule type" value="Genomic_DNA"/>
</dbReference>
<keyword evidence="1" id="KW-1133">Transmembrane helix</keyword>
<feature type="transmembrane region" description="Helical" evidence="1">
    <location>
        <begin position="21"/>
        <end position="38"/>
    </location>
</feature>
<dbReference type="KEGG" id="nkr:NKOR_07180"/>
<proteinExistence type="predicted"/>
<dbReference type="HOGENOM" id="CLU_978678_0_0_2"/>